<feature type="compositionally biased region" description="Basic and acidic residues" evidence="1">
    <location>
        <begin position="112"/>
        <end position="121"/>
    </location>
</feature>
<proteinExistence type="predicted"/>
<accession>A0A4R6R4L6</accession>
<dbReference type="RefSeq" id="WP_133611028.1">
    <property type="nucleotide sequence ID" value="NZ_SNXW01000011.1"/>
</dbReference>
<evidence type="ECO:0000313" key="4">
    <source>
        <dbReference type="EMBL" id="TDP80729.1"/>
    </source>
</evidence>
<feature type="transmembrane region" description="Helical" evidence="2">
    <location>
        <begin position="72"/>
        <end position="89"/>
    </location>
</feature>
<feature type="chain" id="PRO_5020667437" description="Secreted protein with PEP-CTERM sorting signal" evidence="3">
    <location>
        <begin position="35"/>
        <end position="121"/>
    </location>
</feature>
<keyword evidence="5" id="KW-1185">Reference proteome</keyword>
<reference evidence="4 5" key="1">
    <citation type="submission" date="2019-03" db="EMBL/GenBank/DDBJ databases">
        <title>Genomic Encyclopedia of Type Strains, Phase IV (KMG-IV): sequencing the most valuable type-strain genomes for metagenomic binning, comparative biology and taxonomic classification.</title>
        <authorList>
            <person name="Goeker M."/>
        </authorList>
    </citation>
    <scope>NUCLEOTIDE SEQUENCE [LARGE SCALE GENOMIC DNA]</scope>
    <source>
        <strain evidence="4 5">DSM 11901</strain>
    </source>
</reference>
<name>A0A4R6R4L6_9BURK</name>
<comment type="caution">
    <text evidence="4">The sequence shown here is derived from an EMBL/GenBank/DDBJ whole genome shotgun (WGS) entry which is preliminary data.</text>
</comment>
<evidence type="ECO:0000256" key="3">
    <source>
        <dbReference type="SAM" id="SignalP"/>
    </source>
</evidence>
<dbReference type="EMBL" id="SNXW01000011">
    <property type="protein sequence ID" value="TDP80729.1"/>
    <property type="molecule type" value="Genomic_DNA"/>
</dbReference>
<feature type="region of interest" description="Disordered" evidence="1">
    <location>
        <begin position="94"/>
        <end position="121"/>
    </location>
</feature>
<keyword evidence="2" id="KW-0472">Membrane</keyword>
<keyword evidence="2" id="KW-0812">Transmembrane</keyword>
<feature type="compositionally biased region" description="Polar residues" evidence="1">
    <location>
        <begin position="97"/>
        <end position="108"/>
    </location>
</feature>
<feature type="signal peptide" evidence="3">
    <location>
        <begin position="1"/>
        <end position="34"/>
    </location>
</feature>
<keyword evidence="3" id="KW-0732">Signal</keyword>
<keyword evidence="2" id="KW-1133">Transmembrane helix</keyword>
<dbReference type="Proteomes" id="UP000294593">
    <property type="component" value="Unassembled WGS sequence"/>
</dbReference>
<sequence>MRRFPMMLHRRCRLAGGSAALWLLLMTAGTFANAAPGIGLLAPGAAHATSAAQALRPRDMVKTPPLPARRPVADSASLALLLGGLVVLWRTAERRTNTTGNATSNNHTTTRHRPEQKESAS</sequence>
<evidence type="ECO:0000313" key="5">
    <source>
        <dbReference type="Proteomes" id="UP000294593"/>
    </source>
</evidence>
<gene>
    <name evidence="4" type="ORF">EV672_11165</name>
</gene>
<dbReference type="AlphaFoldDB" id="A0A4R6R4L6"/>
<organism evidence="4 5">
    <name type="scientific">Aquabacterium commune</name>
    <dbReference type="NCBI Taxonomy" id="70586"/>
    <lineage>
        <taxon>Bacteria</taxon>
        <taxon>Pseudomonadati</taxon>
        <taxon>Pseudomonadota</taxon>
        <taxon>Betaproteobacteria</taxon>
        <taxon>Burkholderiales</taxon>
        <taxon>Aquabacterium</taxon>
    </lineage>
</organism>
<evidence type="ECO:0008006" key="6">
    <source>
        <dbReference type="Google" id="ProtNLM"/>
    </source>
</evidence>
<evidence type="ECO:0000256" key="2">
    <source>
        <dbReference type="SAM" id="Phobius"/>
    </source>
</evidence>
<evidence type="ECO:0000256" key="1">
    <source>
        <dbReference type="SAM" id="MobiDB-lite"/>
    </source>
</evidence>
<protein>
    <recommendedName>
        <fullName evidence="6">Secreted protein with PEP-CTERM sorting signal</fullName>
    </recommendedName>
</protein>